<keyword evidence="8" id="KW-1185">Reference proteome</keyword>
<dbReference type="eggNOG" id="COG4974">
    <property type="taxonomic scope" value="Bacteria"/>
</dbReference>
<evidence type="ECO:0000313" key="7">
    <source>
        <dbReference type="EMBL" id="BAD55556.1"/>
    </source>
</evidence>
<dbReference type="GO" id="GO:0003677">
    <property type="term" value="F:DNA binding"/>
    <property type="evidence" value="ECO:0007669"/>
    <property type="project" value="UniProtKB-UniRule"/>
</dbReference>
<keyword evidence="3" id="KW-0233">DNA recombination</keyword>
<dbReference type="InterPro" id="IPR010998">
    <property type="entry name" value="Integrase_recombinase_N"/>
</dbReference>
<proteinExistence type="inferred from homology"/>
<evidence type="ECO:0000259" key="5">
    <source>
        <dbReference type="PROSITE" id="PS51898"/>
    </source>
</evidence>
<organism evidence="7 8">
    <name type="scientific">Nocardia farcinica (strain IFM 10152)</name>
    <dbReference type="NCBI Taxonomy" id="247156"/>
    <lineage>
        <taxon>Bacteria</taxon>
        <taxon>Bacillati</taxon>
        <taxon>Actinomycetota</taxon>
        <taxon>Actinomycetes</taxon>
        <taxon>Mycobacteriales</taxon>
        <taxon>Nocardiaceae</taxon>
        <taxon>Nocardia</taxon>
    </lineage>
</organism>
<name>Q5Z1Y5_NOCFA</name>
<evidence type="ECO:0000256" key="3">
    <source>
        <dbReference type="ARBA" id="ARBA00023172"/>
    </source>
</evidence>
<dbReference type="KEGG" id="nfa:NFA_7110"/>
<evidence type="ECO:0000256" key="4">
    <source>
        <dbReference type="PROSITE-ProRule" id="PRU01248"/>
    </source>
</evidence>
<accession>Q5Z1Y5</accession>
<dbReference type="InterPro" id="IPR011010">
    <property type="entry name" value="DNA_brk_join_enz"/>
</dbReference>
<sequence length="403" mass="44594">MAVRRNRRAGVEDLWTKEERCPDGTVHRVPSKLHGKGKRWRARYVDGTGRENTKRFARKVDAQSWLDAQTAAVVSGVHAPPSAGRVTVDVIATAWLDNHPSWEESTRSRYRSVVDAHIRPRWGNVRVADLAHEEIQQWVIEQVSGGAAGGTVRKNLGVLSQICDYAVITRRIAVNPCSTVNRPKQRLAKRRYLSGMEVERLAEQAGGNWLTVMVLAYCGLRFAELAGLQVSSVSLQRRRLQIERTITEVDGVLVTKAPKDHQRRSVPFPAFLAEPLERHLAGRRPDSEVFTSSTGAILRVRNMRRAWWDGAAKAAGLEGLTPHEMRHTAASLAVSHGASVLALQRMLGHDKPSTTLDFYADLFDDDLDEVACKLDAARTGFAAAYSLRTASDPATASQGRKTA</sequence>
<reference evidence="7 8" key="1">
    <citation type="journal article" date="2004" name="Proc. Natl. Acad. Sci. U.S.A.">
        <title>The complete genomic sequence of Nocardia farcinica IFM 10152.</title>
        <authorList>
            <person name="Ishikawa J."/>
            <person name="Yamashita A."/>
            <person name="Mikami Y."/>
            <person name="Hoshino Y."/>
            <person name="Kurita H."/>
            <person name="Hotta K."/>
            <person name="Shiba T."/>
            <person name="Hattori M."/>
        </authorList>
    </citation>
    <scope>NUCLEOTIDE SEQUENCE [LARGE SCALE GENOMIC DNA]</scope>
    <source>
        <strain evidence="7 8">IFM 10152</strain>
    </source>
</reference>
<dbReference type="InterPro" id="IPR044068">
    <property type="entry name" value="CB"/>
</dbReference>
<protein>
    <submittedName>
        <fullName evidence="7">Putative phage integrase</fullName>
    </submittedName>
</protein>
<dbReference type="GO" id="GO:0015074">
    <property type="term" value="P:DNA integration"/>
    <property type="evidence" value="ECO:0007669"/>
    <property type="project" value="InterPro"/>
</dbReference>
<feature type="domain" description="Core-binding (CB)" evidence="6">
    <location>
        <begin position="86"/>
        <end position="167"/>
    </location>
</feature>
<evidence type="ECO:0000313" key="8">
    <source>
        <dbReference type="Proteomes" id="UP000006820"/>
    </source>
</evidence>
<dbReference type="InterPro" id="IPR053876">
    <property type="entry name" value="Phage_int_M"/>
</dbReference>
<dbReference type="Proteomes" id="UP000006820">
    <property type="component" value="Chromosome"/>
</dbReference>
<dbReference type="Pfam" id="PF22022">
    <property type="entry name" value="Phage_int_M"/>
    <property type="match status" value="1"/>
</dbReference>
<dbReference type="Gene3D" id="1.10.150.130">
    <property type="match status" value="1"/>
</dbReference>
<dbReference type="GO" id="GO:0006310">
    <property type="term" value="P:DNA recombination"/>
    <property type="evidence" value="ECO:0007669"/>
    <property type="project" value="UniProtKB-KW"/>
</dbReference>
<dbReference type="HOGENOM" id="CLU_027562_17_5_11"/>
<dbReference type="PANTHER" id="PTHR30349:SF64">
    <property type="entry name" value="PROPHAGE INTEGRASE INTD-RELATED"/>
    <property type="match status" value="1"/>
</dbReference>
<evidence type="ECO:0000256" key="1">
    <source>
        <dbReference type="ARBA" id="ARBA00008857"/>
    </source>
</evidence>
<dbReference type="PROSITE" id="PS51900">
    <property type="entry name" value="CB"/>
    <property type="match status" value="1"/>
</dbReference>
<dbReference type="OrthoDB" id="1822491at2"/>
<dbReference type="Pfam" id="PF00589">
    <property type="entry name" value="Phage_integrase"/>
    <property type="match status" value="1"/>
</dbReference>
<dbReference type="PROSITE" id="PS51898">
    <property type="entry name" value="TYR_RECOMBINASE"/>
    <property type="match status" value="1"/>
</dbReference>
<dbReference type="CDD" id="cd01189">
    <property type="entry name" value="INT_ICEBs1_C_like"/>
    <property type="match status" value="1"/>
</dbReference>
<comment type="similarity">
    <text evidence="1">Belongs to the 'phage' integrase family.</text>
</comment>
<dbReference type="STRING" id="247156.NFA_7110"/>
<dbReference type="InterPro" id="IPR013762">
    <property type="entry name" value="Integrase-like_cat_sf"/>
</dbReference>
<dbReference type="InterPro" id="IPR050090">
    <property type="entry name" value="Tyrosine_recombinase_XerCD"/>
</dbReference>
<dbReference type="InterPro" id="IPR002104">
    <property type="entry name" value="Integrase_catalytic"/>
</dbReference>
<dbReference type="EMBL" id="AP006618">
    <property type="protein sequence ID" value="BAD55556.1"/>
    <property type="molecule type" value="Genomic_DNA"/>
</dbReference>
<gene>
    <name evidence="7" type="ordered locus">NFA_7110</name>
</gene>
<evidence type="ECO:0000256" key="2">
    <source>
        <dbReference type="ARBA" id="ARBA00023125"/>
    </source>
</evidence>
<dbReference type="PANTHER" id="PTHR30349">
    <property type="entry name" value="PHAGE INTEGRASE-RELATED"/>
    <property type="match status" value="1"/>
</dbReference>
<feature type="domain" description="Tyr recombinase" evidence="5">
    <location>
        <begin position="188"/>
        <end position="372"/>
    </location>
</feature>
<dbReference type="AlphaFoldDB" id="Q5Z1Y5"/>
<dbReference type="Gene3D" id="1.10.443.10">
    <property type="entry name" value="Intergrase catalytic core"/>
    <property type="match status" value="1"/>
</dbReference>
<evidence type="ECO:0000259" key="6">
    <source>
        <dbReference type="PROSITE" id="PS51900"/>
    </source>
</evidence>
<dbReference type="SUPFAM" id="SSF56349">
    <property type="entry name" value="DNA breaking-rejoining enzymes"/>
    <property type="match status" value="1"/>
</dbReference>
<keyword evidence="2 4" id="KW-0238">DNA-binding</keyword>